<evidence type="ECO:0000256" key="1">
    <source>
        <dbReference type="ARBA" id="ARBA00004141"/>
    </source>
</evidence>
<dbReference type="AlphaFoldDB" id="A0AAE0CUW7"/>
<dbReference type="GO" id="GO:0016020">
    <property type="term" value="C:membrane"/>
    <property type="evidence" value="ECO:0007669"/>
    <property type="project" value="UniProtKB-SubCell"/>
</dbReference>
<evidence type="ECO:0000256" key="9">
    <source>
        <dbReference type="SAM" id="MobiDB-lite"/>
    </source>
</evidence>
<feature type="transmembrane region" description="Helical" evidence="10">
    <location>
        <begin position="57"/>
        <end position="77"/>
    </location>
</feature>
<dbReference type="EMBL" id="JANJYI010000001">
    <property type="protein sequence ID" value="KAK2664361.1"/>
    <property type="molecule type" value="Genomic_DNA"/>
</dbReference>
<proteinExistence type="inferred from homology"/>
<keyword evidence="7 10" id="KW-1133">Transmembrane helix</keyword>
<organism evidence="11 12">
    <name type="scientific">Dipteronia dyeriana</name>
    <dbReference type="NCBI Taxonomy" id="168575"/>
    <lineage>
        <taxon>Eukaryota</taxon>
        <taxon>Viridiplantae</taxon>
        <taxon>Streptophyta</taxon>
        <taxon>Embryophyta</taxon>
        <taxon>Tracheophyta</taxon>
        <taxon>Spermatophyta</taxon>
        <taxon>Magnoliopsida</taxon>
        <taxon>eudicotyledons</taxon>
        <taxon>Gunneridae</taxon>
        <taxon>Pentapetalae</taxon>
        <taxon>rosids</taxon>
        <taxon>malvids</taxon>
        <taxon>Sapindales</taxon>
        <taxon>Sapindaceae</taxon>
        <taxon>Hippocastanoideae</taxon>
        <taxon>Acereae</taxon>
        <taxon>Dipteronia</taxon>
    </lineage>
</organism>
<keyword evidence="6" id="KW-0653">Protein transport</keyword>
<gene>
    <name evidence="11" type="ORF">Ddye_002935</name>
</gene>
<evidence type="ECO:0000313" key="12">
    <source>
        <dbReference type="Proteomes" id="UP001280121"/>
    </source>
</evidence>
<dbReference type="InterPro" id="IPR004648">
    <property type="entry name" value="Oligpept_transpt"/>
</dbReference>
<feature type="transmembrane region" description="Helical" evidence="10">
    <location>
        <begin position="296"/>
        <end position="321"/>
    </location>
</feature>
<evidence type="ECO:0000256" key="7">
    <source>
        <dbReference type="ARBA" id="ARBA00022989"/>
    </source>
</evidence>
<evidence type="ECO:0000256" key="4">
    <source>
        <dbReference type="ARBA" id="ARBA00022692"/>
    </source>
</evidence>
<evidence type="ECO:0000256" key="2">
    <source>
        <dbReference type="ARBA" id="ARBA00005484"/>
    </source>
</evidence>
<protein>
    <recommendedName>
        <fullName evidence="13">Oligopeptide transporter 7</fullName>
    </recommendedName>
</protein>
<comment type="caution">
    <text evidence="11">The sequence shown here is derived from an EMBL/GenBank/DDBJ whole genome shotgun (WGS) entry which is preliminary data.</text>
</comment>
<keyword evidence="12" id="KW-1185">Reference proteome</keyword>
<feature type="transmembrane region" description="Helical" evidence="10">
    <location>
        <begin position="539"/>
        <end position="561"/>
    </location>
</feature>
<dbReference type="GO" id="GO:0015031">
    <property type="term" value="P:protein transport"/>
    <property type="evidence" value="ECO:0007669"/>
    <property type="project" value="UniProtKB-KW"/>
</dbReference>
<feature type="compositionally biased region" description="Low complexity" evidence="9">
    <location>
        <begin position="14"/>
        <end position="23"/>
    </location>
</feature>
<evidence type="ECO:0000256" key="3">
    <source>
        <dbReference type="ARBA" id="ARBA00022448"/>
    </source>
</evidence>
<reference evidence="11" key="1">
    <citation type="journal article" date="2023" name="Plant J.">
        <title>Genome sequences and population genomics provide insights into the demographic history, inbreeding, and mutation load of two 'living fossil' tree species of Dipteronia.</title>
        <authorList>
            <person name="Feng Y."/>
            <person name="Comes H.P."/>
            <person name="Chen J."/>
            <person name="Zhu S."/>
            <person name="Lu R."/>
            <person name="Zhang X."/>
            <person name="Li P."/>
            <person name="Qiu J."/>
            <person name="Olsen K.M."/>
            <person name="Qiu Y."/>
        </authorList>
    </citation>
    <scope>NUCLEOTIDE SEQUENCE</scope>
    <source>
        <strain evidence="11">KIB01</strain>
    </source>
</reference>
<feature type="transmembrane region" description="Helical" evidence="10">
    <location>
        <begin position="658"/>
        <end position="675"/>
    </location>
</feature>
<feature type="transmembrane region" description="Helical" evidence="10">
    <location>
        <begin position="687"/>
        <end position="706"/>
    </location>
</feature>
<dbReference type="InterPro" id="IPR004813">
    <property type="entry name" value="OPT"/>
</dbReference>
<feature type="transmembrane region" description="Helical" evidence="10">
    <location>
        <begin position="224"/>
        <end position="257"/>
    </location>
</feature>
<feature type="transmembrane region" description="Helical" evidence="10">
    <location>
        <begin position="366"/>
        <end position="393"/>
    </location>
</feature>
<evidence type="ECO:0008006" key="13">
    <source>
        <dbReference type="Google" id="ProtNLM"/>
    </source>
</evidence>
<evidence type="ECO:0000256" key="8">
    <source>
        <dbReference type="ARBA" id="ARBA00023136"/>
    </source>
</evidence>
<dbReference type="PANTHER" id="PTHR22601">
    <property type="entry name" value="ISP4 LIKE PROTEIN"/>
    <property type="match status" value="1"/>
</dbReference>
<sequence length="745" mass="83581">MEESEHEINAHLLSAESSSSATSPEIHNHEENSPVEQVALTVPTTDDPSLPVLTFRMWVLGTFSCVVLSFLNQFFWYRTEPLSITAISAQIAVVPLGQLMAAKITNRVFFKGTRYEFSLNPGPFNVKEHVLITIFANSGAGSVYAIHVVTVVKVFYKQHITFFVSLLVVFTTQVLGFGWAGIFRKYLVEPAAMWWPANLVQVSLFRALHEKEKRAKGGVTRTQFFLIAFICSFTYYVFPGYLFQMLTSLSWICWIFPKSVLAQQLGSGLYGLGIGALGLDWSTISSYLGSPLASPWFATANVAAGFVVVMYVLTPLCYWLNVYNAKTFPIFSDELFTSTGQEYNIASIIDNKFHLDLAAYEREGPLYLSTFFAITYGVGFAALTATVVHVALFHGREIWDQSKASFQEKGMDIHTRLMRRYRQVPEWWFVCILLVNIAATVFACEYYNEQLQLPWWGVLLACVIAITFTLPIGIITAITNQTPGLNIITEYIIGYIYPGYPVANMCFKVYGYISMTQAITFLQDFKLGHYMKIPPRTMFMAQVVGTVIACFVYLGTAWWLMETIPNICDTTASNSVWTCPSDTVFYDASVIWGLIGPRRIFGDLGTYEAINWFFLAGAIAPILVWLATKAFPNQEWIRLINMPVLIGATGMMPPATAVNYTTWIIMGFLSGFVVYRYRPDLWQRYNYVLSGSLDAGLAFMGVLIYMCLGLENISVDWWGNDLDGCSYASCPTAQAVVVEGCPVFT</sequence>
<feature type="region of interest" description="Disordered" evidence="9">
    <location>
        <begin position="13"/>
        <end position="33"/>
    </location>
</feature>
<keyword evidence="8 10" id="KW-0472">Membrane</keyword>
<evidence type="ECO:0000256" key="10">
    <source>
        <dbReference type="SAM" id="Phobius"/>
    </source>
</evidence>
<accession>A0AAE0CUW7</accession>
<feature type="transmembrane region" description="Helical" evidence="10">
    <location>
        <begin position="609"/>
        <end position="628"/>
    </location>
</feature>
<evidence type="ECO:0000256" key="6">
    <source>
        <dbReference type="ARBA" id="ARBA00022927"/>
    </source>
</evidence>
<keyword evidence="5" id="KW-0571">Peptide transport</keyword>
<feature type="transmembrane region" description="Helical" evidence="10">
    <location>
        <begin position="454"/>
        <end position="478"/>
    </location>
</feature>
<dbReference type="Pfam" id="PF03169">
    <property type="entry name" value="OPT"/>
    <property type="match status" value="1"/>
</dbReference>
<keyword evidence="4 10" id="KW-0812">Transmembrane</keyword>
<feature type="transmembrane region" description="Helical" evidence="10">
    <location>
        <begin position="427"/>
        <end position="448"/>
    </location>
</feature>
<evidence type="ECO:0000256" key="5">
    <source>
        <dbReference type="ARBA" id="ARBA00022856"/>
    </source>
</evidence>
<dbReference type="Proteomes" id="UP001280121">
    <property type="component" value="Unassembled WGS sequence"/>
</dbReference>
<evidence type="ECO:0000313" key="11">
    <source>
        <dbReference type="EMBL" id="KAK2664361.1"/>
    </source>
</evidence>
<comment type="similarity">
    <text evidence="2">Belongs to the oligopeptide OPT transporter (TC 2.A.67.1) family.</text>
</comment>
<feature type="transmembrane region" description="Helical" evidence="10">
    <location>
        <begin position="130"/>
        <end position="152"/>
    </location>
</feature>
<dbReference type="NCBIfam" id="TIGR00727">
    <property type="entry name" value="ISP4_OPT"/>
    <property type="match status" value="1"/>
</dbReference>
<comment type="subcellular location">
    <subcellularLocation>
        <location evidence="1">Membrane</location>
        <topology evidence="1">Multi-pass membrane protein</topology>
    </subcellularLocation>
</comment>
<feature type="transmembrane region" description="Helical" evidence="10">
    <location>
        <begin position="159"/>
        <end position="180"/>
    </location>
</feature>
<dbReference type="NCBIfam" id="TIGR00728">
    <property type="entry name" value="OPT_sfam"/>
    <property type="match status" value="1"/>
</dbReference>
<dbReference type="GO" id="GO:0035673">
    <property type="term" value="F:oligopeptide transmembrane transporter activity"/>
    <property type="evidence" value="ECO:0007669"/>
    <property type="project" value="InterPro"/>
</dbReference>
<keyword evidence="3" id="KW-0813">Transport</keyword>
<name>A0AAE0CUW7_9ROSI</name>
<feature type="transmembrane region" description="Helical" evidence="10">
    <location>
        <begin position="269"/>
        <end position="289"/>
    </location>
</feature>